<reference evidence="2 3" key="1">
    <citation type="submission" date="2018-05" db="EMBL/GenBank/DDBJ databases">
        <title>Oceanovita maritima gen. nov., sp. nov., a marine bacterium in the family Rhodobacteraceae isolated from surface seawater of Lundu port Xiamen, China.</title>
        <authorList>
            <person name="Hetharua B.H."/>
            <person name="Min D."/>
            <person name="Liao H."/>
            <person name="Tian Y."/>
        </authorList>
    </citation>
    <scope>NUCLEOTIDE SEQUENCE [LARGE SCALE GENOMIC DNA]</scope>
    <source>
        <strain evidence="2 3">FSX-11</strain>
    </source>
</reference>
<name>A0A2V4MN85_9RHOB</name>
<dbReference type="AlphaFoldDB" id="A0A2V4MN85"/>
<evidence type="ECO:0000313" key="3">
    <source>
        <dbReference type="Proteomes" id="UP000248012"/>
    </source>
</evidence>
<keyword evidence="3" id="KW-1185">Reference proteome</keyword>
<dbReference type="RefSeq" id="WP_110794930.1">
    <property type="nucleotide sequence ID" value="NZ_KZ826482.1"/>
</dbReference>
<protein>
    <recommendedName>
        <fullName evidence="4">Phage portal protein</fullName>
    </recommendedName>
</protein>
<accession>A0A2V4MN85</accession>
<dbReference type="Proteomes" id="UP000248012">
    <property type="component" value="Unassembled WGS sequence"/>
</dbReference>
<evidence type="ECO:0000313" key="2">
    <source>
        <dbReference type="EMBL" id="PYC48195.1"/>
    </source>
</evidence>
<gene>
    <name evidence="2" type="ORF">DI396_04080</name>
</gene>
<dbReference type="InterPro" id="IPR006944">
    <property type="entry name" value="Phage/GTA_portal"/>
</dbReference>
<dbReference type="Pfam" id="PF04860">
    <property type="entry name" value="Phage_portal"/>
    <property type="match status" value="1"/>
</dbReference>
<evidence type="ECO:0000256" key="1">
    <source>
        <dbReference type="SAM" id="MobiDB-lite"/>
    </source>
</evidence>
<feature type="region of interest" description="Disordered" evidence="1">
    <location>
        <begin position="1"/>
        <end position="20"/>
    </location>
</feature>
<dbReference type="EMBL" id="QFVT01000003">
    <property type="protein sequence ID" value="PYC48195.1"/>
    <property type="molecule type" value="Genomic_DNA"/>
</dbReference>
<comment type="caution">
    <text evidence="2">The sequence shown here is derived from an EMBL/GenBank/DDBJ whole genome shotgun (WGS) entry which is preliminary data.</text>
</comment>
<evidence type="ECO:0008006" key="4">
    <source>
        <dbReference type="Google" id="ProtNLM"/>
    </source>
</evidence>
<sequence length="350" mass="36496">MWPFKQKQAPVEQRSSGGGYTHDLMMHRAAYVAGRTGTGDLTATVQTCVALWESGLSMADVDGASILDPVSLAMIGRALALRGEAVFLIQEDGLVPVSDWSLTTRNGKPRAYQVTIAEAGGGRTVTALAAEVLHFRIGSDAASPWTGTSPLRRASLTAGMLHSVETALAEVYENAPIGSQIVPFPETAGTDLNELGAGFRSKRGRVLMRESVQVTAAGGPAPAQDWKPHSTTPDLSGVAPATSLDGARAAVCGVYGVLPALLDNATTGPLVREAQRHLAQWALQPVAVLIGQEATAKLGQSVTLDVMRPLQAFDAGGRARAMAGIVEALAMAKEAGVDPSEAARLVNWNG</sequence>
<organism evidence="2 3">
    <name type="scientific">Litorivita pollutaquae</name>
    <dbReference type="NCBI Taxonomy" id="2200892"/>
    <lineage>
        <taxon>Bacteria</taxon>
        <taxon>Pseudomonadati</taxon>
        <taxon>Pseudomonadota</taxon>
        <taxon>Alphaproteobacteria</taxon>
        <taxon>Rhodobacterales</taxon>
        <taxon>Paracoccaceae</taxon>
        <taxon>Litorivita</taxon>
    </lineage>
</organism>
<dbReference type="OrthoDB" id="7605001at2"/>
<proteinExistence type="predicted"/>